<feature type="compositionally biased region" description="Polar residues" evidence="2">
    <location>
        <begin position="2037"/>
        <end position="2050"/>
    </location>
</feature>
<dbReference type="FunFam" id="1.10.472.80:FF:000011">
    <property type="entry name" value="TBC1 domain family member 30"/>
    <property type="match status" value="1"/>
</dbReference>
<feature type="compositionally biased region" description="Basic and acidic residues" evidence="2">
    <location>
        <begin position="996"/>
        <end position="1020"/>
    </location>
</feature>
<dbReference type="SUPFAM" id="SSF47923">
    <property type="entry name" value="Ypt/Rab-GAP domain of gyp1p"/>
    <property type="match status" value="2"/>
</dbReference>
<gene>
    <name evidence="5" type="primary">LOC111601803</name>
</gene>
<feature type="compositionally biased region" description="Polar residues" evidence="2">
    <location>
        <begin position="1539"/>
        <end position="1549"/>
    </location>
</feature>
<sequence length="3110" mass="349988">MRQWAADRCVLSVKSTKMSDTKTLLSALLCDIYGKQEQQARRLRRYRRYHKSQERHSPKEPRFSRRSIKREPAAKMASSLAGNQRVLETLNVRQLIDVCAMLKVELLMMSYLLERVLVARDRLQRHQEVLCEFVTAILVVETHDAQPKMRFSLSPPPPKVSLTPPTSTTSATSTATGSSSSSNNNNSSGHRKALSRNRNNNMQSTAPTNASTDAGADEALSDYNQWLHAMKLVARLPGGTPPEFRRKLWLSLADKYLKSKNVDWTQQREKCFCEEWREDDEELGIQIVKDLHRTGSNLCTGPAGSINQAKLKRILLGYARYNPEVGYCQGFNMLGALILQVMDKEEEESMKVMIYLVEGVLPTGYFYGSMGGLQADMGVFRELMQTKLPRLAKHLQRLQGPMENAYEPPLTNVFTMQWFLTMFCTCLPMSCVLRVWDLVLIEGSDVLLRTALVLWSLLEERVLNARTADDFYGKMGSFSNELLNGHLIDSNGLIEKVVQLGPIADIKQLRDKHLYNIAPLGSKQGLQLYYDEEDTQSDDESRLAVATVWGLNWGRRGSVGTGASGAVKPHAEQKDRLALDISLLKKQYDRLRERQRQAHVILTSACSTATATRQTPSSQFPVNQLLLGRSAIITNKGKRVGAPLGAIPPARKPSLPAVLHSKPPVAGERQLRRGETLLWRDTDATRHRRDSLTWKEIKADRAALFRDGGEANAVKSQKLRSRLGKSDSSSYSEESDGEQEAQAKDGSSTDTSLCDDDDPKSIEQSPKRKAKLARKLKEKPQLAVSRDPSLERRRPKSWAPSSHEIPFMLMGTDSGDEKEPVSKEEEDSATECDRFDYSRNLDWSKAAGDLATSKIEPLTGETLPITSIAQLSPLPDVSYLSTASISALPTPRPVYVMSDTESVNPVDIADSVQSVEVEKESAPKSYDVSDDGVTNQYFERVNSVERPKRLELSFSLNDEDSEMSSPKEEQRALVEGHSAECVTKSMPFELQSKATVELKTDNPPVRDDNIPGENKDDYKEVLSMTIETKTDTLPMSISSSSRKRRDPRRKTLTRSSTIEIEERFQALERRLSQEKPNRQSASDKAEGAKYIPSTAALEERYNTLEKQLSADKQCVQNVDPEAECFEKPERIPSTADLEIRFNALTKQMSSAESNSKAPVELSNQEQPASSNSKEGNDSEKTSKLHKLDDSQTETTKPASDSDTTDTKGTESKQKSETPRLKKLPSTAELEDRFNALERRISVQKSSPTKAKKEPPDEGMSNNKSSPKKVAETTAKVVNKPQSKEPAEGAKQTQKETSKADAPKQAEHRNPEASDKKVEQLDGKAETSSNEKVQSEEKELEKSKESLNTEDMKVEVIKRKSPPSTEELEKRFNALEKQLSTSKGDSNEEVESDRASNINEAAPQEETQLKQAENVKETKENETQKSIKAFDEKVKAISASLTMDEKPNEVSEATLEKRKAFEATCSAANKLLETEQQRLASETNAATQNTVKSELKSDPKAKQTEKAQPTEHIKRRASEPPSMEDLDKRYERLKRRMSSKNHLTTQNETVNEALERIEQEVMAELGDSDEDAKPIKKQPPTTEDLESRYEALHAQDKKETETKSKPTLKSPPRRVDVAIEAHIPEPPPPPPPEHRIIINPGQHQQRALIEELQSKIKAQSPGEENLKPSEINPQRRRQQEQRQLQQRPTTMGDETSEAPANTAYYRSGNYEPWQSQRMVRRFSDLPSRADLENRLQFLEKKLYKKFYKQRCASDSEVASRMLSYDDKPSTSHQAEAQLEQRVLALEKQLSENSLKLLEAIREKEKQQEKVVHNADDLCSPQRLSSDMEFGKELVRYTQNITDVEESDKPINISINIKMLLNKENEQKKPPAESNTDDLRRRLEQLEQQLSEARARNGALIPDSEVNTEDVQLPSTEQAEENETCKKQEKDSHNRSVKCDEAEKLEDAPVPSMGSTEPETVKETKTLQNEEKAQISNKQSELADATNEEQNADAKAPKEENENKLEKESSPSTEQTKIPDTPPKAEPLKPDGEKPDAIEQNSTPGEGSTKDTAANIVINPSDIGPVDANNKTVVLLMDNEPKALKVRRLTRANTEELEGLFQALEKQLNDRNLIKSKDGKLVRADSKPSAEQVEQAQAISDLTKEIEDFTSGKPELEETEQKAEKEKPVEEDPNYDWGPNPVKHHLKRKTVYLPSTKELEARFRSLERQIKLLEDVEKIDVEQRLCEIERKIKLQYSLSHEKDLNKYIELCEGKGLDDDDDVPVAEDTSPVRDRSRSPSRKQTSRSPYTSPVSKLGSKSPYVSPSRKDRSTTKSPYTSPTRQCKKTQQTSPARAGSKKSPYTSPARRQPHKDDLPISDDLEYKYRVLDLVRSKSKDNLSKRKNDPNKKPPIHPLEMLLDPSPDDSEIPTTGELEHRIRLLDEKLKSPVRHKSRSRSPTIEDIKRKKMLDDQLPKTPVHSLERLVYSPSKPEPPTAEELDKRILALEKEQRFDFKTQKDYKEFNQKLKDVVSPSLSYEEFKLAKSREQSPRRQAPTTPKSAMRREEINEEYRDYRREETTPYRPTSPKVIRFRDEDEDFYEDSWRPKSRQSHGQGPASERMTLADQPSASTTSSRSYSNSAAAAATASEGVDALGSRLMRETSPITRTGTHTGVPLRTGDNINDRLSSIKNSIKSIDSLCEEKSYQKEKCQRYIDSLFSDSMHFASKKSSAEDLTHSRSESRGRGTQRCSDSTPTIRISSEHRSLGSVESLRTGSPLRAASPPHHRSHRDVSREVSPRRRREAEELEERENSRVRRDNMLPNYLVDNRSELSSSSSLTKFHKVDRQLEETCAKYADDRRSACKSPLSSPYESRTTGTRYNTTTVNPSVDNSFPRPISPYRQPYDPNRPTRSNTPVYQPAKLEIRHTTVTSTFYDRFLTEKQIEKQTLPRPPSRSPVLSPSAATKSYSDLPSSLTAHKYSHEPMLDVATTSSSSYSPMSRSYAGSSGNYSYLTPHTASSDKLSSSTPVGSASDLRVRNSSESIPTATTTTSTQASTASAFVPYNFTSSFSSRLSDPVSTSGTSSLSSYSTGVYNPMMSFTLREPMISLPGTSPGQYQFKSGFSSSLAKSEPDKP</sequence>
<feature type="compositionally biased region" description="Basic and acidic residues" evidence="2">
    <location>
        <begin position="2517"/>
        <end position="2527"/>
    </location>
</feature>
<dbReference type="PANTHER" id="PTHR13399:SF2">
    <property type="entry name" value="TRANSLOCON-ASSOCIATED PROTEIN SUBUNIT GAMMA"/>
    <property type="match status" value="1"/>
</dbReference>
<feature type="region of interest" description="Disordered" evidence="2">
    <location>
        <begin position="2837"/>
        <end position="2891"/>
    </location>
</feature>
<feature type="compositionally biased region" description="Polar residues" evidence="2">
    <location>
        <begin position="2310"/>
        <end position="2329"/>
    </location>
</feature>
<feature type="compositionally biased region" description="Basic and acidic residues" evidence="2">
    <location>
        <begin position="1412"/>
        <end position="1430"/>
    </location>
</feature>
<feature type="region of interest" description="Disordered" evidence="2">
    <location>
        <begin position="2517"/>
        <end position="2660"/>
    </location>
</feature>
<organism evidence="4 5">
    <name type="scientific">Drosophila hydei</name>
    <name type="common">Fruit fly</name>
    <dbReference type="NCBI Taxonomy" id="7224"/>
    <lineage>
        <taxon>Eukaryota</taxon>
        <taxon>Metazoa</taxon>
        <taxon>Ecdysozoa</taxon>
        <taxon>Arthropoda</taxon>
        <taxon>Hexapoda</taxon>
        <taxon>Insecta</taxon>
        <taxon>Pterygota</taxon>
        <taxon>Neoptera</taxon>
        <taxon>Endopterygota</taxon>
        <taxon>Diptera</taxon>
        <taxon>Brachycera</taxon>
        <taxon>Muscomorpha</taxon>
        <taxon>Ephydroidea</taxon>
        <taxon>Drosophilidae</taxon>
        <taxon>Drosophila</taxon>
    </lineage>
</organism>
<feature type="compositionally biased region" description="Basic and acidic residues" evidence="2">
    <location>
        <begin position="2766"/>
        <end position="2790"/>
    </location>
</feature>
<evidence type="ECO:0000313" key="4">
    <source>
        <dbReference type="Proteomes" id="UP000504633"/>
    </source>
</evidence>
<feature type="compositionally biased region" description="Basic and acidic residues" evidence="2">
    <location>
        <begin position="2539"/>
        <end position="2557"/>
    </location>
</feature>
<dbReference type="InterPro" id="IPR000195">
    <property type="entry name" value="Rab-GAP-TBC_dom"/>
</dbReference>
<feature type="compositionally biased region" description="Basic and acidic residues" evidence="2">
    <location>
        <begin position="965"/>
        <end position="975"/>
    </location>
</feature>
<feature type="region of interest" description="Disordered" evidence="2">
    <location>
        <begin position="149"/>
        <end position="215"/>
    </location>
</feature>
<dbReference type="InterPro" id="IPR032738">
    <property type="entry name" value="Tbc1d30_C"/>
</dbReference>
<feature type="region of interest" description="Disordered" evidence="2">
    <location>
        <begin position="1147"/>
        <end position="1430"/>
    </location>
</feature>
<feature type="region of interest" description="Disordered" evidence="2">
    <location>
        <begin position="2148"/>
        <end position="2180"/>
    </location>
</feature>
<feature type="region of interest" description="Disordered" evidence="2">
    <location>
        <begin position="2703"/>
        <end position="2790"/>
    </location>
</feature>
<feature type="compositionally biased region" description="Polar residues" evidence="2">
    <location>
        <begin position="196"/>
        <end position="212"/>
    </location>
</feature>
<feature type="compositionally biased region" description="Basic and acidic residues" evidence="2">
    <location>
        <begin position="1174"/>
        <end position="1189"/>
    </location>
</feature>
<feature type="region of interest" description="Disordered" evidence="2">
    <location>
        <begin position="2919"/>
        <end position="2945"/>
    </location>
</feature>
<feature type="compositionally biased region" description="Basic and acidic residues" evidence="2">
    <location>
        <begin position="1332"/>
        <end position="1357"/>
    </location>
</feature>
<feature type="compositionally biased region" description="Basic and acidic residues" evidence="2">
    <location>
        <begin position="1060"/>
        <end position="1087"/>
    </location>
</feature>
<feature type="compositionally biased region" description="Low complexity" evidence="2">
    <location>
        <begin position="3015"/>
        <end position="3027"/>
    </location>
</feature>
<feature type="compositionally biased region" description="Basic residues" evidence="2">
    <location>
        <begin position="1041"/>
        <end position="1052"/>
    </location>
</feature>
<feature type="region of interest" description="Disordered" evidence="2">
    <location>
        <begin position="995"/>
        <end position="1091"/>
    </location>
</feature>
<feature type="compositionally biased region" description="Basic and acidic residues" evidence="2">
    <location>
        <begin position="1612"/>
        <end position="1622"/>
    </location>
</feature>
<accession>A0A6J1M0S5</accession>
<feature type="compositionally biased region" description="Polar residues" evidence="2">
    <location>
        <begin position="1394"/>
        <end position="1410"/>
    </location>
</feature>
<evidence type="ECO:0000256" key="2">
    <source>
        <dbReference type="SAM" id="MobiDB-lite"/>
    </source>
</evidence>
<proteinExistence type="predicted"/>
<evidence type="ECO:0000259" key="3">
    <source>
        <dbReference type="PROSITE" id="PS50086"/>
    </source>
</evidence>
<dbReference type="Pfam" id="PF15733">
    <property type="entry name" value="DUF4682"/>
    <property type="match status" value="1"/>
</dbReference>
<feature type="compositionally biased region" description="Basic and acidic residues" evidence="2">
    <location>
        <begin position="51"/>
        <end position="67"/>
    </location>
</feature>
<dbReference type="Pfam" id="PF00566">
    <property type="entry name" value="RabGAP-TBC"/>
    <property type="match status" value="1"/>
</dbReference>
<feature type="region of interest" description="Disordered" evidence="2">
    <location>
        <begin position="48"/>
        <end position="67"/>
    </location>
</feature>
<dbReference type="PROSITE" id="PS50086">
    <property type="entry name" value="TBC_RABGAP"/>
    <property type="match status" value="1"/>
</dbReference>
<feature type="compositionally biased region" description="Low complexity" evidence="2">
    <location>
        <begin position="2851"/>
        <end position="2860"/>
    </location>
</feature>
<feature type="compositionally biased region" description="Low complexity" evidence="2">
    <location>
        <begin position="160"/>
        <end position="188"/>
    </location>
</feature>
<feature type="region of interest" description="Disordered" evidence="2">
    <location>
        <begin position="1475"/>
        <end position="1709"/>
    </location>
</feature>
<feature type="compositionally biased region" description="Basic and acidic residues" evidence="2">
    <location>
        <begin position="1957"/>
        <end position="1971"/>
    </location>
</feature>
<feature type="region of interest" description="Disordered" evidence="2">
    <location>
        <begin position="2992"/>
        <end position="3027"/>
    </location>
</feature>
<dbReference type="OrthoDB" id="289721at2759"/>
<dbReference type="InterPro" id="IPR035969">
    <property type="entry name" value="Rab-GAP_TBC_sf"/>
</dbReference>
<feature type="compositionally biased region" description="Basic and acidic residues" evidence="2">
    <location>
        <begin position="1229"/>
        <end position="1240"/>
    </location>
</feature>
<feature type="compositionally biased region" description="Basic and acidic residues" evidence="2">
    <location>
        <begin position="2024"/>
        <end position="2035"/>
    </location>
</feature>
<keyword evidence="4" id="KW-1185">Reference proteome</keyword>
<feature type="domain" description="Rab-GAP TBC" evidence="3">
    <location>
        <begin position="239"/>
        <end position="443"/>
    </location>
</feature>
<feature type="compositionally biased region" description="Basic and acidic residues" evidence="2">
    <location>
        <begin position="2152"/>
        <end position="2168"/>
    </location>
</feature>
<evidence type="ECO:0000256" key="1">
    <source>
        <dbReference type="ARBA" id="ARBA00067508"/>
    </source>
</evidence>
<feature type="region of interest" description="Disordered" evidence="2">
    <location>
        <begin position="714"/>
        <end position="831"/>
    </location>
</feature>
<feature type="compositionally biased region" description="Polar residues" evidence="2">
    <location>
        <begin position="1147"/>
        <end position="1173"/>
    </location>
</feature>
<feature type="compositionally biased region" description="Basic residues" evidence="2">
    <location>
        <begin position="767"/>
        <end position="777"/>
    </location>
</feature>
<feature type="compositionally biased region" description="Polar residues" evidence="2">
    <location>
        <begin position="1476"/>
        <end position="1491"/>
    </location>
</feature>
<feature type="compositionally biased region" description="Basic and acidic residues" evidence="2">
    <location>
        <begin position="2706"/>
        <end position="2720"/>
    </location>
</feature>
<feature type="compositionally biased region" description="Low complexity" evidence="2">
    <location>
        <begin position="2605"/>
        <end position="2625"/>
    </location>
</feature>
<feature type="compositionally biased region" description="Basic and acidic residues" evidence="2">
    <location>
        <begin position="2436"/>
        <end position="2450"/>
    </location>
</feature>
<dbReference type="Gene3D" id="1.10.8.270">
    <property type="entry name" value="putative rabgap domain of human tbc1 domain family member 14 like domains"/>
    <property type="match status" value="1"/>
</dbReference>
<feature type="compositionally biased region" description="Basic and acidic residues" evidence="2">
    <location>
        <begin position="1921"/>
        <end position="1945"/>
    </location>
</feature>
<protein>
    <recommendedName>
        <fullName evidence="1">TBC1 domain family member 30</fullName>
    </recommendedName>
</protein>
<feature type="region of interest" description="Disordered" evidence="2">
    <location>
        <begin position="2422"/>
        <end position="2474"/>
    </location>
</feature>
<feature type="compositionally biased region" description="Polar residues" evidence="2">
    <location>
        <begin position="2992"/>
        <end position="3005"/>
    </location>
</feature>
<dbReference type="SMART" id="SM00164">
    <property type="entry name" value="TBC"/>
    <property type="match status" value="1"/>
</dbReference>
<feature type="compositionally biased region" description="Basic and acidic residues" evidence="2">
    <location>
        <begin position="1281"/>
        <end position="1324"/>
    </location>
</feature>
<feature type="compositionally biased region" description="Basic and acidic residues" evidence="2">
    <location>
        <begin position="1993"/>
        <end position="2007"/>
    </location>
</feature>
<feature type="compositionally biased region" description="Polar residues" evidence="2">
    <location>
        <begin position="1192"/>
        <end position="1201"/>
    </location>
</feature>
<dbReference type="GO" id="GO:0005783">
    <property type="term" value="C:endoplasmic reticulum"/>
    <property type="evidence" value="ECO:0007669"/>
    <property type="project" value="TreeGrafter"/>
</dbReference>
<dbReference type="GeneID" id="111601803"/>
<name>A0A6J1M0S5_DROHY</name>
<feature type="region of interest" description="Disordered" evidence="2">
    <location>
        <begin position="955"/>
        <end position="975"/>
    </location>
</feature>
<feature type="compositionally biased region" description="Basic and acidic residues" evidence="2">
    <location>
        <begin position="1204"/>
        <end position="1219"/>
    </location>
</feature>
<dbReference type="Gene3D" id="1.10.472.80">
    <property type="entry name" value="Ypt/Rab-GAP domain of gyp1p, domain 3"/>
    <property type="match status" value="1"/>
</dbReference>
<feature type="compositionally biased region" description="Polar residues" evidence="2">
    <location>
        <begin position="1025"/>
        <end position="1035"/>
    </location>
</feature>
<feature type="compositionally biased region" description="Basic and acidic residues" evidence="2">
    <location>
        <begin position="1584"/>
        <end position="1603"/>
    </location>
</feature>
<dbReference type="RefSeq" id="XP_023174359.2">
    <property type="nucleotide sequence ID" value="XM_023318591.2"/>
</dbReference>
<feature type="compositionally biased region" description="Polar residues" evidence="2">
    <location>
        <begin position="2724"/>
        <end position="2735"/>
    </location>
</feature>
<feature type="compositionally biased region" description="Basic and acidic residues" evidence="2">
    <location>
        <begin position="1492"/>
        <end position="1517"/>
    </location>
</feature>
<dbReference type="FunFam" id="1.10.8.270:FF:000009">
    <property type="entry name" value="TBC1 domain family member 30"/>
    <property type="match status" value="1"/>
</dbReference>
<dbReference type="PANTHER" id="PTHR13399">
    <property type="entry name" value="TRANSLOCON-ASSOCIATED PROTEIN TRAP , GAMMA SUBUNIT"/>
    <property type="match status" value="1"/>
</dbReference>
<feature type="compositionally biased region" description="Basic and acidic residues" evidence="2">
    <location>
        <begin position="2348"/>
        <end position="2385"/>
    </location>
</feature>
<feature type="region of interest" description="Disordered" evidence="2">
    <location>
        <begin position="1892"/>
        <end position="2065"/>
    </location>
</feature>
<dbReference type="Proteomes" id="UP000504633">
    <property type="component" value="Unplaced"/>
</dbReference>
<feature type="region of interest" description="Disordered" evidence="2">
    <location>
        <begin position="2251"/>
        <end position="2408"/>
    </location>
</feature>
<reference evidence="5" key="1">
    <citation type="submission" date="2025-08" db="UniProtKB">
        <authorList>
            <consortium name="RefSeq"/>
        </authorList>
    </citation>
    <scope>IDENTIFICATION</scope>
    <source>
        <strain evidence="5">15085-1641.00</strain>
        <tissue evidence="5">Whole body</tissue>
    </source>
</reference>
<evidence type="ECO:0000313" key="5">
    <source>
        <dbReference type="RefSeq" id="XP_023174359.2"/>
    </source>
</evidence>